<dbReference type="Proteomes" id="UP001281147">
    <property type="component" value="Unassembled WGS sequence"/>
</dbReference>
<evidence type="ECO:0000313" key="1">
    <source>
        <dbReference type="EMBL" id="KAK3711086.1"/>
    </source>
</evidence>
<gene>
    <name evidence="1" type="primary">GPI18_1</name>
    <name evidence="1" type="ORF">LTR37_009873</name>
</gene>
<accession>A0ACC3N6B9</accession>
<comment type="caution">
    <text evidence="1">The sequence shown here is derived from an EMBL/GenBank/DDBJ whole genome shotgun (WGS) entry which is preliminary data.</text>
</comment>
<name>A0ACC3N6B9_9PEZI</name>
<protein>
    <submittedName>
        <fullName evidence="1">ER membrane glycoprotein subunit of the GPI transamidase complex-like protein</fullName>
    </submittedName>
</protein>
<evidence type="ECO:0000313" key="2">
    <source>
        <dbReference type="Proteomes" id="UP001281147"/>
    </source>
</evidence>
<proteinExistence type="predicted"/>
<organism evidence="1 2">
    <name type="scientific">Vermiconidia calcicola</name>
    <dbReference type="NCBI Taxonomy" id="1690605"/>
    <lineage>
        <taxon>Eukaryota</taxon>
        <taxon>Fungi</taxon>
        <taxon>Dikarya</taxon>
        <taxon>Ascomycota</taxon>
        <taxon>Pezizomycotina</taxon>
        <taxon>Dothideomycetes</taxon>
        <taxon>Dothideomycetidae</taxon>
        <taxon>Mycosphaerellales</taxon>
        <taxon>Extremaceae</taxon>
        <taxon>Vermiconidia</taxon>
    </lineage>
</organism>
<sequence length="488" mass="53431">MSELGAATKPAPYGRGFRDLIAIFLVWKLLLLAIACGSPGPGYDTSTQILLDQHVSGDETWLAHLLECVVLRLTRWDGIYFASSSTRGHVNEQEWAFSWVLAKVTAGVARVVFGPASFSPLVKHALAEILISHISHLLAVIVLYRLTLHLVPGTDAKKRHVAFIASCLHIFSPAGIFLSAPYGESTFAFLNFAGMLSYLHAVRQRHSDSNSSTRNEMSYMVAAGAFFGAAAMIRSNGLLSGLIFAWDAIEAVIRPFNTIQDLRSIARFAATILAGMLVAVGFAAPQVVAYTEYCTGGNTRPWCSHVPPSIYTWVQGHYWVVGFLRYWTLNNLPLFLLAGPVLGLLLVTGLMALRWPERTALALTQQQGRGANTMDMVIVKHVLPRFALPQLVLALMAATSFHVQIINRISSGYPIWYIVLAIATHSALQPSRGGDSGARDNTSQVPVGTESLWLLNIWEEKHCRWIVRGMATYALVQGGLYASFLPPA</sequence>
<dbReference type="EMBL" id="JAUTXU010000079">
    <property type="protein sequence ID" value="KAK3711086.1"/>
    <property type="molecule type" value="Genomic_DNA"/>
</dbReference>
<reference evidence="1" key="1">
    <citation type="submission" date="2023-07" db="EMBL/GenBank/DDBJ databases">
        <title>Black Yeasts Isolated from many extreme environments.</title>
        <authorList>
            <person name="Coleine C."/>
            <person name="Stajich J.E."/>
            <person name="Selbmann L."/>
        </authorList>
    </citation>
    <scope>NUCLEOTIDE SEQUENCE</scope>
    <source>
        <strain evidence="1">CCFEE 5714</strain>
    </source>
</reference>
<keyword evidence="2" id="KW-1185">Reference proteome</keyword>